<evidence type="ECO:0000256" key="12">
    <source>
        <dbReference type="ARBA" id="ARBA00023157"/>
    </source>
</evidence>
<evidence type="ECO:0000256" key="10">
    <source>
        <dbReference type="ARBA" id="ARBA00023128"/>
    </source>
</evidence>
<dbReference type="PANTHER" id="PTHR20900:SF0">
    <property type="entry name" value="NADH DEHYDROGENASE [UBIQUINONE] 1 BETA SUBCOMPLEX SUBUNIT 7"/>
    <property type="match status" value="1"/>
</dbReference>
<dbReference type="GO" id="GO:0005758">
    <property type="term" value="C:mitochondrial intermembrane space"/>
    <property type="evidence" value="ECO:0007669"/>
    <property type="project" value="UniProtKB-SubCell"/>
</dbReference>
<evidence type="ECO:0000256" key="5">
    <source>
        <dbReference type="ARBA" id="ARBA00018677"/>
    </source>
</evidence>
<keyword evidence="11" id="KW-0472">Membrane</keyword>
<gene>
    <name evidence="14" type="ORF">Mgra_00000721</name>
</gene>
<organism evidence="14 15">
    <name type="scientific">Meloidogyne graminicola</name>
    <dbReference type="NCBI Taxonomy" id="189291"/>
    <lineage>
        <taxon>Eukaryota</taxon>
        <taxon>Metazoa</taxon>
        <taxon>Ecdysozoa</taxon>
        <taxon>Nematoda</taxon>
        <taxon>Chromadorea</taxon>
        <taxon>Rhabditida</taxon>
        <taxon>Tylenchina</taxon>
        <taxon>Tylenchomorpha</taxon>
        <taxon>Tylenchoidea</taxon>
        <taxon>Meloidogynidae</taxon>
        <taxon>Meloidogyninae</taxon>
        <taxon>Meloidogyne</taxon>
    </lineage>
</organism>
<keyword evidence="13" id="KW-0175">Coiled coil</keyword>
<dbReference type="OrthoDB" id="268414at2759"/>
<proteinExistence type="inferred from homology"/>
<evidence type="ECO:0000256" key="9">
    <source>
        <dbReference type="ARBA" id="ARBA00022982"/>
    </source>
</evidence>
<keyword evidence="9" id="KW-0249">Electron transport</keyword>
<evidence type="ECO:0000256" key="2">
    <source>
        <dbReference type="ARBA" id="ARBA00004569"/>
    </source>
</evidence>
<dbReference type="AlphaFoldDB" id="A0A8T0A168"/>
<comment type="similarity">
    <text evidence="4">Belongs to the complex I NDUFB7 subunit family.</text>
</comment>
<evidence type="ECO:0000256" key="7">
    <source>
        <dbReference type="ARBA" id="ARBA00022660"/>
    </source>
</evidence>
<dbReference type="GO" id="GO:0005743">
    <property type="term" value="C:mitochondrial inner membrane"/>
    <property type="evidence" value="ECO:0007669"/>
    <property type="project" value="UniProtKB-SubCell"/>
</dbReference>
<evidence type="ECO:0000256" key="3">
    <source>
        <dbReference type="ARBA" id="ARBA00004637"/>
    </source>
</evidence>
<dbReference type="InterPro" id="IPR008698">
    <property type="entry name" value="NDUB7"/>
</dbReference>
<feature type="coiled-coil region" evidence="13">
    <location>
        <begin position="96"/>
        <end position="123"/>
    </location>
</feature>
<keyword evidence="6" id="KW-0813">Transport</keyword>
<sequence>MGGKISRNVEDYFDPLCTPRNDRPSTFDPLYGFPKGRKPREMKITWEEMEKAALPVGLRDYCAHLAIPYMKCQNDHRPFAAHHCNGVYHNWAHCEHEDHMIRIKEYERERRLLKRKLRKERLAGEQKAAQS</sequence>
<evidence type="ECO:0000256" key="13">
    <source>
        <dbReference type="SAM" id="Coils"/>
    </source>
</evidence>
<evidence type="ECO:0000256" key="4">
    <source>
        <dbReference type="ARBA" id="ARBA00008006"/>
    </source>
</evidence>
<keyword evidence="7" id="KW-0679">Respiratory chain</keyword>
<comment type="caution">
    <text evidence="14">The sequence shown here is derived from an EMBL/GenBank/DDBJ whole genome shotgun (WGS) entry which is preliminary data.</text>
</comment>
<evidence type="ECO:0000313" key="15">
    <source>
        <dbReference type="Proteomes" id="UP000605970"/>
    </source>
</evidence>
<keyword evidence="10" id="KW-0496">Mitochondrion</keyword>
<reference evidence="14" key="1">
    <citation type="journal article" date="2020" name="Ecol. Evol.">
        <title>Genome structure and content of the rice root-knot nematode (Meloidogyne graminicola).</title>
        <authorList>
            <person name="Phan N.T."/>
            <person name="Danchin E.G.J."/>
            <person name="Klopp C."/>
            <person name="Perfus-Barbeoch L."/>
            <person name="Kozlowski D.K."/>
            <person name="Koutsovoulos G.D."/>
            <person name="Lopez-Roques C."/>
            <person name="Bouchez O."/>
            <person name="Zahm M."/>
            <person name="Besnard G."/>
            <person name="Bellafiore S."/>
        </authorList>
    </citation>
    <scope>NUCLEOTIDE SEQUENCE</scope>
    <source>
        <strain evidence="14">VN-18</strain>
    </source>
</reference>
<dbReference type="Proteomes" id="UP000605970">
    <property type="component" value="Unassembled WGS sequence"/>
</dbReference>
<dbReference type="Pfam" id="PF05676">
    <property type="entry name" value="NDUF_B7"/>
    <property type="match status" value="1"/>
</dbReference>
<accession>A0A8T0A168</accession>
<evidence type="ECO:0000256" key="1">
    <source>
        <dbReference type="ARBA" id="ARBA00003195"/>
    </source>
</evidence>
<evidence type="ECO:0000256" key="11">
    <source>
        <dbReference type="ARBA" id="ARBA00023136"/>
    </source>
</evidence>
<comment type="subcellular location">
    <subcellularLocation>
        <location evidence="3">Mitochondrion inner membrane</location>
        <topology evidence="3">Peripheral membrane protein</topology>
    </subcellularLocation>
    <subcellularLocation>
        <location evidence="2">Mitochondrion intermembrane space</location>
    </subcellularLocation>
</comment>
<dbReference type="PANTHER" id="PTHR20900">
    <property type="entry name" value="NADH:UBIQUINONE OXIDOREDUCTASE B18-LIKE SUBUNIT"/>
    <property type="match status" value="1"/>
</dbReference>
<keyword evidence="8" id="KW-0999">Mitochondrion inner membrane</keyword>
<protein>
    <recommendedName>
        <fullName evidence="5">NADH dehydrogenase [ubiquinone] 1 beta subcomplex subunit 7</fullName>
    </recommendedName>
</protein>
<comment type="function">
    <text evidence="1">Accessory subunit of the mitochondrial membrane respiratory chain NADH dehydrogenase (Complex I), that is believed not to be involved in catalysis. Complex I functions in the transfer of electrons from NADH to the respiratory chain. The immediate electron acceptor for the enzyme is believed to be ubiquinone.</text>
</comment>
<evidence type="ECO:0000256" key="6">
    <source>
        <dbReference type="ARBA" id="ARBA00022448"/>
    </source>
</evidence>
<dbReference type="EMBL" id="JABEBT010000003">
    <property type="protein sequence ID" value="KAF7639801.1"/>
    <property type="molecule type" value="Genomic_DNA"/>
</dbReference>
<evidence type="ECO:0000256" key="8">
    <source>
        <dbReference type="ARBA" id="ARBA00022792"/>
    </source>
</evidence>
<keyword evidence="12" id="KW-1015">Disulfide bond</keyword>
<keyword evidence="15" id="KW-1185">Reference proteome</keyword>
<evidence type="ECO:0000313" key="14">
    <source>
        <dbReference type="EMBL" id="KAF7639801.1"/>
    </source>
</evidence>
<name>A0A8T0A168_9BILA</name>